<accession>A0A2P2IIN9</accession>
<name>A0A2P2IIN9_RHIMU</name>
<proteinExistence type="predicted"/>
<organism evidence="2">
    <name type="scientific">Rhizophora mucronata</name>
    <name type="common">Asiatic mangrove</name>
    <dbReference type="NCBI Taxonomy" id="61149"/>
    <lineage>
        <taxon>Eukaryota</taxon>
        <taxon>Viridiplantae</taxon>
        <taxon>Streptophyta</taxon>
        <taxon>Embryophyta</taxon>
        <taxon>Tracheophyta</taxon>
        <taxon>Spermatophyta</taxon>
        <taxon>Magnoliopsida</taxon>
        <taxon>eudicotyledons</taxon>
        <taxon>Gunneridae</taxon>
        <taxon>Pentapetalae</taxon>
        <taxon>rosids</taxon>
        <taxon>fabids</taxon>
        <taxon>Malpighiales</taxon>
        <taxon>Rhizophoraceae</taxon>
        <taxon>Rhizophora</taxon>
    </lineage>
</organism>
<feature type="region of interest" description="Disordered" evidence="1">
    <location>
        <begin position="48"/>
        <end position="77"/>
    </location>
</feature>
<reference evidence="2" key="1">
    <citation type="submission" date="2018-02" db="EMBL/GenBank/DDBJ databases">
        <title>Rhizophora mucronata_Transcriptome.</title>
        <authorList>
            <person name="Meera S.P."/>
            <person name="Sreeshan A."/>
            <person name="Augustine A."/>
        </authorList>
    </citation>
    <scope>NUCLEOTIDE SEQUENCE</scope>
    <source>
        <tissue evidence="2">Leaf</tissue>
    </source>
</reference>
<sequence>MSNQPGILVKRQSINNGCGYDSLASGADRLGLAQSRAVPAIETRPTVCRSRTRVQHRCTNQQEDRGRQQQRDAEATY</sequence>
<evidence type="ECO:0000313" key="2">
    <source>
        <dbReference type="EMBL" id="MBW81090.1"/>
    </source>
</evidence>
<dbReference type="AlphaFoldDB" id="A0A2P2IIN9"/>
<feature type="compositionally biased region" description="Basic and acidic residues" evidence="1">
    <location>
        <begin position="62"/>
        <end position="77"/>
    </location>
</feature>
<protein>
    <submittedName>
        <fullName evidence="2">Uncharacterized protein</fullName>
    </submittedName>
</protein>
<dbReference type="EMBL" id="GGEC01000607">
    <property type="protein sequence ID" value="MBW81090.1"/>
    <property type="molecule type" value="Transcribed_RNA"/>
</dbReference>
<evidence type="ECO:0000256" key="1">
    <source>
        <dbReference type="SAM" id="MobiDB-lite"/>
    </source>
</evidence>